<evidence type="ECO:0000259" key="1">
    <source>
        <dbReference type="Pfam" id="PF06985"/>
    </source>
</evidence>
<evidence type="ECO:0000313" key="2">
    <source>
        <dbReference type="EMBL" id="KAK4113425.1"/>
    </source>
</evidence>
<evidence type="ECO:0000313" key="3">
    <source>
        <dbReference type="Proteomes" id="UP001302812"/>
    </source>
</evidence>
<organism evidence="2 3">
    <name type="scientific">Canariomyces notabilis</name>
    <dbReference type="NCBI Taxonomy" id="2074819"/>
    <lineage>
        <taxon>Eukaryota</taxon>
        <taxon>Fungi</taxon>
        <taxon>Dikarya</taxon>
        <taxon>Ascomycota</taxon>
        <taxon>Pezizomycotina</taxon>
        <taxon>Sordariomycetes</taxon>
        <taxon>Sordariomycetidae</taxon>
        <taxon>Sordariales</taxon>
        <taxon>Chaetomiaceae</taxon>
        <taxon>Canariomyces</taxon>
    </lineage>
</organism>
<gene>
    <name evidence="2" type="ORF">N656DRAFT_767761</name>
</gene>
<dbReference type="EMBL" id="MU853339">
    <property type="protein sequence ID" value="KAK4113425.1"/>
    <property type="molecule type" value="Genomic_DNA"/>
</dbReference>
<comment type="caution">
    <text evidence="2">The sequence shown here is derived from an EMBL/GenBank/DDBJ whole genome shotgun (WGS) entry which is preliminary data.</text>
</comment>
<dbReference type="PANTHER" id="PTHR33112:SF16">
    <property type="entry name" value="HETEROKARYON INCOMPATIBILITY DOMAIN-CONTAINING PROTEIN"/>
    <property type="match status" value="1"/>
</dbReference>
<dbReference type="AlphaFoldDB" id="A0AAN6TGG5"/>
<reference evidence="2" key="1">
    <citation type="journal article" date="2023" name="Mol. Phylogenet. Evol.">
        <title>Genome-scale phylogeny and comparative genomics of the fungal order Sordariales.</title>
        <authorList>
            <person name="Hensen N."/>
            <person name="Bonometti L."/>
            <person name="Westerberg I."/>
            <person name="Brannstrom I.O."/>
            <person name="Guillou S."/>
            <person name="Cros-Aarteil S."/>
            <person name="Calhoun S."/>
            <person name="Haridas S."/>
            <person name="Kuo A."/>
            <person name="Mondo S."/>
            <person name="Pangilinan J."/>
            <person name="Riley R."/>
            <person name="LaButti K."/>
            <person name="Andreopoulos B."/>
            <person name="Lipzen A."/>
            <person name="Chen C."/>
            <person name="Yan M."/>
            <person name="Daum C."/>
            <person name="Ng V."/>
            <person name="Clum A."/>
            <person name="Steindorff A."/>
            <person name="Ohm R.A."/>
            <person name="Martin F."/>
            <person name="Silar P."/>
            <person name="Natvig D.O."/>
            <person name="Lalanne C."/>
            <person name="Gautier V."/>
            <person name="Ament-Velasquez S.L."/>
            <person name="Kruys A."/>
            <person name="Hutchinson M.I."/>
            <person name="Powell A.J."/>
            <person name="Barry K."/>
            <person name="Miller A.N."/>
            <person name="Grigoriev I.V."/>
            <person name="Debuchy R."/>
            <person name="Gladieux P."/>
            <person name="Hiltunen Thoren M."/>
            <person name="Johannesson H."/>
        </authorList>
    </citation>
    <scope>NUCLEOTIDE SEQUENCE</scope>
    <source>
        <strain evidence="2">CBS 508.74</strain>
    </source>
</reference>
<dbReference type="InterPro" id="IPR010730">
    <property type="entry name" value="HET"/>
</dbReference>
<dbReference type="PANTHER" id="PTHR33112">
    <property type="entry name" value="DOMAIN PROTEIN, PUTATIVE-RELATED"/>
    <property type="match status" value="1"/>
</dbReference>
<feature type="domain" description="Heterokaryon incompatibility" evidence="1">
    <location>
        <begin position="203"/>
        <end position="366"/>
    </location>
</feature>
<dbReference type="Pfam" id="PF06985">
    <property type="entry name" value="HET"/>
    <property type="match status" value="1"/>
</dbReference>
<name>A0AAN6TGG5_9PEZI</name>
<dbReference type="GeneID" id="89937702"/>
<accession>A0AAN6TGG5</accession>
<dbReference type="Proteomes" id="UP001302812">
    <property type="component" value="Unassembled WGS sequence"/>
</dbReference>
<reference evidence="2" key="2">
    <citation type="submission" date="2023-05" db="EMBL/GenBank/DDBJ databases">
        <authorList>
            <consortium name="Lawrence Berkeley National Laboratory"/>
            <person name="Steindorff A."/>
            <person name="Hensen N."/>
            <person name="Bonometti L."/>
            <person name="Westerberg I."/>
            <person name="Brannstrom I.O."/>
            <person name="Guillou S."/>
            <person name="Cros-Aarteil S."/>
            <person name="Calhoun S."/>
            <person name="Haridas S."/>
            <person name="Kuo A."/>
            <person name="Mondo S."/>
            <person name="Pangilinan J."/>
            <person name="Riley R."/>
            <person name="Labutti K."/>
            <person name="Andreopoulos B."/>
            <person name="Lipzen A."/>
            <person name="Chen C."/>
            <person name="Yanf M."/>
            <person name="Daum C."/>
            <person name="Ng V."/>
            <person name="Clum A."/>
            <person name="Ohm R."/>
            <person name="Martin F."/>
            <person name="Silar P."/>
            <person name="Natvig D."/>
            <person name="Lalanne C."/>
            <person name="Gautier V."/>
            <person name="Ament-Velasquez S.L."/>
            <person name="Kruys A."/>
            <person name="Hutchinson M.I."/>
            <person name="Powell A.J."/>
            <person name="Barry K."/>
            <person name="Miller A.N."/>
            <person name="Grigoriev I.V."/>
            <person name="Debuchy R."/>
            <person name="Gladieux P."/>
            <person name="Thoren M.H."/>
            <person name="Johannesson H."/>
        </authorList>
    </citation>
    <scope>NUCLEOTIDE SEQUENCE</scope>
    <source>
        <strain evidence="2">CBS 508.74</strain>
    </source>
</reference>
<dbReference type="RefSeq" id="XP_064670995.1">
    <property type="nucleotide sequence ID" value="XM_064813577.1"/>
</dbReference>
<protein>
    <submittedName>
        <fullName evidence="2">HET-domain-containing protein</fullName>
    </submittedName>
</protein>
<sequence length="701" mass="77024">MSLCERCEAIDLGEILAKSIPPDSRSIAPGWIHSETFARLRSSAGTCELCSILLDDAATNPLVRDDDCVYLHIFTRFTWPRVGHGQHHPIPVGGFTIQIGQKGVNVLHSVRRVDVWIDEGSPIVLKKLISGRPVRPEWDPSILRRWLDTCLHGHASCRLPAPAIDLTQDEEPPELPTRVIDVGSADPVRHPVLVETLGRRGRYVALSHCWGPTPSSITKTERNSEGDNNMKRRMQGIPLNKLSTNFRHAVEVTRALGYQYLWIDSLCIVQDDPQDWAVESAKMAEVYTRASVTIAAANSASADEGFLKPRTGRRTVTLPFRGSPGVITGYFTVAEPSPEDAKELRDHFQVEVDGGPLAARGWTLQERLLARRIVFFGKDQVHWECRATRWSESTRLQPIQYIESSAPGLVALRGGLPMFGSSSSPAQQNLNQTKLLNDWYRVLGEFTRRGLTMKQDKLPALSGIAKVISQGLGRSSPGFDTTYHAGLWAQDLPRALLWTTFAPDAGTGAALPGPSWSWISRDAAIYPASEEPTALTDILGAAWEVVLENGSDPHGRVKQGTLTLTGYLKQVSSIQPIPERKPRTLTPLSYPLSDALMFDGQGQQIASAVLDEPSDASVYGQAQALYAVPVRHVMAKTKPALSILSIEALLLQDRGDGTFRRVGVASMGASNANDARCKDAPFARPFQVFFYDAPVAEIRIT</sequence>
<keyword evidence="3" id="KW-1185">Reference proteome</keyword>
<proteinExistence type="predicted"/>